<dbReference type="NCBIfam" id="TIGR01251">
    <property type="entry name" value="ribP_PPkin"/>
    <property type="match status" value="1"/>
</dbReference>
<evidence type="ECO:0000256" key="6">
    <source>
        <dbReference type="ARBA" id="ARBA00022727"/>
    </source>
</evidence>
<dbReference type="NCBIfam" id="NF002320">
    <property type="entry name" value="PRK01259.1"/>
    <property type="match status" value="1"/>
</dbReference>
<keyword evidence="9" id="KW-0067">ATP-binding</keyword>
<comment type="catalytic activity">
    <reaction evidence="11">
        <text>D-ribose 5-phosphate + ATP = 5-phospho-alpha-D-ribose 1-diphosphate + AMP + H(+)</text>
        <dbReference type="Rhea" id="RHEA:15609"/>
        <dbReference type="ChEBI" id="CHEBI:15378"/>
        <dbReference type="ChEBI" id="CHEBI:30616"/>
        <dbReference type="ChEBI" id="CHEBI:58017"/>
        <dbReference type="ChEBI" id="CHEBI:78346"/>
        <dbReference type="ChEBI" id="CHEBI:456215"/>
        <dbReference type="EC" id="2.7.6.1"/>
    </reaction>
</comment>
<dbReference type="InterPro" id="IPR003593">
    <property type="entry name" value="AAA+_ATPase"/>
</dbReference>
<dbReference type="InterPro" id="IPR003959">
    <property type="entry name" value="ATPase_AAA_core"/>
</dbReference>
<dbReference type="Pfam" id="PF00004">
    <property type="entry name" value="AAA"/>
    <property type="match status" value="1"/>
</dbReference>
<evidence type="ECO:0000313" key="14">
    <source>
        <dbReference type="EMBL" id="KAK6002199.1"/>
    </source>
</evidence>
<dbReference type="InterPro" id="IPR005946">
    <property type="entry name" value="Rib-P_diPkinase"/>
</dbReference>
<evidence type="ECO:0000256" key="12">
    <source>
        <dbReference type="SAM" id="MobiDB-lite"/>
    </source>
</evidence>
<dbReference type="Pfam" id="PF14572">
    <property type="entry name" value="Pribosyl_synth"/>
    <property type="match status" value="1"/>
</dbReference>
<keyword evidence="6" id="KW-0545">Nucleotide biosynthesis</keyword>
<accession>A0ABR0TD64</accession>
<evidence type="ECO:0000256" key="1">
    <source>
        <dbReference type="ARBA" id="ARBA00004996"/>
    </source>
</evidence>
<dbReference type="PANTHER" id="PTHR10210:SF32">
    <property type="entry name" value="RIBOSE-PHOSPHATE PYROPHOSPHOKINASE 2"/>
    <property type="match status" value="1"/>
</dbReference>
<dbReference type="SUPFAM" id="SSF52540">
    <property type="entry name" value="P-loop containing nucleoside triphosphate hydrolases"/>
    <property type="match status" value="1"/>
</dbReference>
<evidence type="ECO:0000259" key="13">
    <source>
        <dbReference type="SMART" id="SM00382"/>
    </source>
</evidence>
<dbReference type="InterPro" id="IPR000842">
    <property type="entry name" value="PRib_PP_synth_CS"/>
</dbReference>
<evidence type="ECO:0000256" key="2">
    <source>
        <dbReference type="ARBA" id="ARBA00006478"/>
    </source>
</evidence>
<dbReference type="SMART" id="SM01400">
    <property type="entry name" value="Pribosyltran_N"/>
    <property type="match status" value="1"/>
</dbReference>
<feature type="compositionally biased region" description="Basic and acidic residues" evidence="12">
    <location>
        <begin position="140"/>
        <end position="158"/>
    </location>
</feature>
<feature type="region of interest" description="Disordered" evidence="12">
    <location>
        <begin position="677"/>
        <end position="699"/>
    </location>
</feature>
<reference evidence="14 15" key="1">
    <citation type="submission" date="2023-11" db="EMBL/GenBank/DDBJ databases">
        <title>Draft genome sequence and annotation of the polyextremotolerant black yeast-like fungus Aureobasidium pullulans NRRL 62042.</title>
        <authorList>
            <person name="Dielentheis-Frenken M.R.E."/>
            <person name="Wibberg D."/>
            <person name="Blank L.M."/>
            <person name="Tiso T."/>
        </authorList>
    </citation>
    <scope>NUCLEOTIDE SEQUENCE [LARGE SCALE GENOMIC DNA]</scope>
    <source>
        <strain evidence="14 15">NRRL 62042</strain>
    </source>
</reference>
<evidence type="ECO:0000313" key="15">
    <source>
        <dbReference type="Proteomes" id="UP001341245"/>
    </source>
</evidence>
<keyword evidence="15" id="KW-1185">Reference proteome</keyword>
<gene>
    <name evidence="14" type="ORF">QM012_001837</name>
</gene>
<dbReference type="CDD" id="cd06223">
    <property type="entry name" value="PRTases_typeI"/>
    <property type="match status" value="1"/>
</dbReference>
<dbReference type="PROSITE" id="PS00114">
    <property type="entry name" value="PRPP_SYNTHASE"/>
    <property type="match status" value="1"/>
</dbReference>
<dbReference type="SUPFAM" id="SSF53271">
    <property type="entry name" value="PRTase-like"/>
    <property type="match status" value="1"/>
</dbReference>
<evidence type="ECO:0000256" key="8">
    <source>
        <dbReference type="ARBA" id="ARBA00022777"/>
    </source>
</evidence>
<feature type="region of interest" description="Disordered" evidence="12">
    <location>
        <begin position="136"/>
        <end position="160"/>
    </location>
</feature>
<dbReference type="PROSITE" id="PS00674">
    <property type="entry name" value="AAA"/>
    <property type="match status" value="1"/>
</dbReference>
<keyword evidence="10" id="KW-0460">Magnesium</keyword>
<evidence type="ECO:0000256" key="9">
    <source>
        <dbReference type="ARBA" id="ARBA00022840"/>
    </source>
</evidence>
<evidence type="ECO:0000256" key="4">
    <source>
        <dbReference type="ARBA" id="ARBA00022679"/>
    </source>
</evidence>
<organism evidence="14 15">
    <name type="scientific">Aureobasidium pullulans</name>
    <name type="common">Black yeast</name>
    <name type="synonym">Pullularia pullulans</name>
    <dbReference type="NCBI Taxonomy" id="5580"/>
    <lineage>
        <taxon>Eukaryota</taxon>
        <taxon>Fungi</taxon>
        <taxon>Dikarya</taxon>
        <taxon>Ascomycota</taxon>
        <taxon>Pezizomycotina</taxon>
        <taxon>Dothideomycetes</taxon>
        <taxon>Dothideomycetidae</taxon>
        <taxon>Dothideales</taxon>
        <taxon>Saccotheciaceae</taxon>
        <taxon>Aureobasidium</taxon>
    </lineage>
</organism>
<feature type="domain" description="AAA+ ATPase" evidence="13">
    <location>
        <begin position="765"/>
        <end position="899"/>
    </location>
</feature>
<dbReference type="InterPro" id="IPR041569">
    <property type="entry name" value="AAA_lid_3"/>
</dbReference>
<keyword evidence="7" id="KW-0547">Nucleotide-binding</keyword>
<comment type="pathway">
    <text evidence="1">Metabolic intermediate biosynthesis; 5-phospho-alpha-D-ribose 1-diphosphate biosynthesis; 5-phospho-alpha-D-ribose 1-diphosphate from D-ribose 5-phosphate (route I): step 1/1.</text>
</comment>
<evidence type="ECO:0000256" key="5">
    <source>
        <dbReference type="ARBA" id="ARBA00022723"/>
    </source>
</evidence>
<comment type="similarity">
    <text evidence="2">Belongs to the ribose-phosphate pyrophosphokinase family.</text>
</comment>
<dbReference type="Pfam" id="PF24581">
    <property type="entry name" value="DUF7608"/>
    <property type="match status" value="1"/>
</dbReference>
<dbReference type="InterPro" id="IPR029057">
    <property type="entry name" value="PRTase-like"/>
</dbReference>
<protein>
    <recommendedName>
        <fullName evidence="3">ribose-phosphate diphosphokinase</fullName>
        <ecNumber evidence="3">2.7.6.1</ecNumber>
    </recommendedName>
</protein>
<dbReference type="PANTHER" id="PTHR10210">
    <property type="entry name" value="RIBOSE-PHOSPHATE DIPHOSPHOKINASE FAMILY MEMBER"/>
    <property type="match status" value="1"/>
</dbReference>
<dbReference type="Gene3D" id="1.10.8.60">
    <property type="match status" value="1"/>
</dbReference>
<evidence type="ECO:0000256" key="10">
    <source>
        <dbReference type="ARBA" id="ARBA00022842"/>
    </source>
</evidence>
<dbReference type="SMART" id="SM00382">
    <property type="entry name" value="AAA"/>
    <property type="match status" value="1"/>
</dbReference>
<dbReference type="InterPro" id="IPR000836">
    <property type="entry name" value="PRTase_dom"/>
</dbReference>
<feature type="compositionally biased region" description="Basic and acidic residues" evidence="12">
    <location>
        <begin position="678"/>
        <end position="692"/>
    </location>
</feature>
<dbReference type="Pfam" id="PF17862">
    <property type="entry name" value="AAA_lid_3"/>
    <property type="match status" value="1"/>
</dbReference>
<comment type="caution">
    <text evidence="14">The sequence shown here is derived from an EMBL/GenBank/DDBJ whole genome shotgun (WGS) entry which is preliminary data.</text>
</comment>
<dbReference type="InterPro" id="IPR056027">
    <property type="entry name" value="DUF7608"/>
</dbReference>
<dbReference type="Gene3D" id="3.40.50.2020">
    <property type="match status" value="2"/>
</dbReference>
<keyword evidence="4" id="KW-0808">Transferase</keyword>
<dbReference type="EC" id="2.7.6.1" evidence="3"/>
<dbReference type="InterPro" id="IPR003960">
    <property type="entry name" value="ATPase_AAA_CS"/>
</dbReference>
<dbReference type="InterPro" id="IPR027417">
    <property type="entry name" value="P-loop_NTPase"/>
</dbReference>
<evidence type="ECO:0000256" key="7">
    <source>
        <dbReference type="ARBA" id="ARBA00022741"/>
    </source>
</evidence>
<keyword evidence="5" id="KW-0479">Metal-binding</keyword>
<evidence type="ECO:0000256" key="3">
    <source>
        <dbReference type="ARBA" id="ARBA00013247"/>
    </source>
</evidence>
<dbReference type="Proteomes" id="UP001341245">
    <property type="component" value="Unassembled WGS sequence"/>
</dbReference>
<sequence>MRTHVWRKQLTRLSQRGQRLPFQRRRAFHSFTRQLEAHPNPNQETANLENAIPETATKPAPSTRRARLAQRRPKEVNPFTVPDWFLRYNVRLHAPSEDATSDKEPRCWTLVDRDSGHTVLTLPFTTSLTDQLNDFFTPSDKSKQEENKESISTSKEEDAVQDDVARAVSNHLSAPSALHIPDPRTLLSLQLQLLLHAAFSQTGPSAARYTKSNIDLNTRDFVHKELDVYVQQIAGLVQADVIHLDANDIAELAQGYVERGDLAPGSISSLAYDTFKGLTTKKPDIQINIIGESTRDDSHDDAESEHGHDMPDIDMGTPPMMGGHIGELVDFLRENPSVLAKAQKHGAAVLAMADMSKVNNQSSEEARSRAADISPWAELKLSNLLDTVLDSVQLRRSSSTENAARDFFYEAFPSTPDTVTSSPPTKDGLERFLTDFLSKRIDSATQAHKMDWSFKKESAPSQSGLTQQRTIVHVRDMDHIRNAPQGETIINLLVSAVQRRRKDGEQIVIFGTTANSTQAPPPPGEDDDELYFRYLRYPSGSSPTQNVASQLMFASQSQQELERSVAEPALQRLFEINMRHIHTMVRHLGLPVSDSFFSGPTREHLNIPGTSKLGDRTLPQDEIQRIVLCADSLRALYTTSPSLETSHIALAAMLVNTVDNALKPTLGNVTFNSVIPQARERGESRDESDGSKDSTNAKLDMEKLKKSCSKHETRLLSGVVDPASLRTTFDDVHADPNTIESLKTLTSLTLLRPEAFSYGVLAADRLPGLLLYGPPGTGKTLLAKAVAKESSATVLEVSGAQVYEKYVGEGEKMVNAVFSLAKKLSPCVVFIDEADALFGSRGGANNRTTHREIINQFLRGWDGMDDHSVFMMVATNRPFDLDDAVLRRLPRRLLVDLPLAKDREGILNIHLKGETLDPAVSLSDLAKNTPLYSGSDLKNLCVAAALAAVRDENNALEAARAKGDTEYKLPERRTLAPSHFEKALQEISASVSEDMATLSAIRKFDEQYGEKRARTKKPGYGFGLGSSSAIDETGARNMATNSIKLLTGSSHPQLAELVASRLGIELAKIMVLQYSNNESSISIGESVRDEDVFVLQSTAPGDINDGVMELLIMINACKTASARRITAVLPNFPYARQDKKDKSRAPITARLMANMLQTAGCNHVITMDLHASQIQGFFNVPVDNLYAEPSTLRWIRDNLKVQDCVIVSPDAGGAKRATSIADGLDLGFALIHKERARPNEVSRMVLVGDVRGKVAIIVDDMADTCGTLCKAAEVVIDHGASSAIAIVTHGILSGNAIEQLNKSKLTKLVVTNTVPHEEKKALCDRIETIDISPTLAEACRRTHNGESVSFLFKHAPVD</sequence>
<dbReference type="Pfam" id="PF13793">
    <property type="entry name" value="Pribosyltran_N"/>
    <property type="match status" value="1"/>
</dbReference>
<dbReference type="InterPro" id="IPR029099">
    <property type="entry name" value="Pribosyltran_N"/>
</dbReference>
<name>A0ABR0TD64_AURPU</name>
<feature type="region of interest" description="Disordered" evidence="12">
    <location>
        <begin position="292"/>
        <end position="317"/>
    </location>
</feature>
<evidence type="ECO:0000256" key="11">
    <source>
        <dbReference type="ARBA" id="ARBA00049535"/>
    </source>
</evidence>
<keyword evidence="8" id="KW-0418">Kinase</keyword>
<proteinExistence type="inferred from homology"/>
<dbReference type="EMBL" id="JASGXD010000012">
    <property type="protein sequence ID" value="KAK6002199.1"/>
    <property type="molecule type" value="Genomic_DNA"/>
</dbReference>
<dbReference type="Gene3D" id="3.40.50.300">
    <property type="entry name" value="P-loop containing nucleotide triphosphate hydrolases"/>
    <property type="match status" value="1"/>
</dbReference>